<gene>
    <name evidence="2" type="ORF">H4W26_000869</name>
</gene>
<proteinExistence type="predicted"/>
<feature type="chain" id="PRO_5045087311" evidence="1">
    <location>
        <begin position="29"/>
        <end position="110"/>
    </location>
</feature>
<dbReference type="PROSITE" id="PS51257">
    <property type="entry name" value="PROKAR_LIPOPROTEIN"/>
    <property type="match status" value="1"/>
</dbReference>
<keyword evidence="1" id="KW-0732">Signal</keyword>
<organism evidence="2 3">
    <name type="scientific">Nesterenkonia halotolerans</name>
    <dbReference type="NCBI Taxonomy" id="225325"/>
    <lineage>
        <taxon>Bacteria</taxon>
        <taxon>Bacillati</taxon>
        <taxon>Actinomycetota</taxon>
        <taxon>Actinomycetes</taxon>
        <taxon>Micrococcales</taxon>
        <taxon>Micrococcaceae</taxon>
        <taxon>Nesterenkonia</taxon>
    </lineage>
</organism>
<feature type="signal peptide" evidence="1">
    <location>
        <begin position="1"/>
        <end position="28"/>
    </location>
</feature>
<comment type="caution">
    <text evidence="2">The sequence shown here is derived from an EMBL/GenBank/DDBJ whole genome shotgun (WGS) entry which is preliminary data.</text>
</comment>
<evidence type="ECO:0000256" key="1">
    <source>
        <dbReference type="SAM" id="SignalP"/>
    </source>
</evidence>
<evidence type="ECO:0000313" key="2">
    <source>
        <dbReference type="EMBL" id="MBE1514114.1"/>
    </source>
</evidence>
<reference evidence="2 3" key="1">
    <citation type="submission" date="2020-10" db="EMBL/GenBank/DDBJ databases">
        <title>Sequencing the genomes of 1000 actinobacteria strains.</title>
        <authorList>
            <person name="Klenk H.-P."/>
        </authorList>
    </citation>
    <scope>NUCLEOTIDE SEQUENCE [LARGE SCALE GENOMIC DNA]</scope>
    <source>
        <strain evidence="2 3">DSM 15474</strain>
    </source>
</reference>
<dbReference type="RefSeq" id="WP_192590907.1">
    <property type="nucleotide sequence ID" value="NZ_JADBEE010000001.1"/>
</dbReference>
<sequence length="110" mass="11825">MSARSTRMRRRVAPLAIFTATAAGLLTACSGGPPEPQSVEEEALQSMSHLPQVKGAAYSSQDGVLEVTIWDPEEEISEDEVREYTEAAEDATDGVDVQIHVEVSQPPQGN</sequence>
<name>A0ABR9J544_9MICC</name>
<keyword evidence="3" id="KW-1185">Reference proteome</keyword>
<accession>A0ABR9J544</accession>
<dbReference type="EMBL" id="JADBEE010000001">
    <property type="protein sequence ID" value="MBE1514114.1"/>
    <property type="molecule type" value="Genomic_DNA"/>
</dbReference>
<protein>
    <submittedName>
        <fullName evidence="2">ABC-type glycerol-3-phosphate transport system substrate-binding protein</fullName>
    </submittedName>
</protein>
<dbReference type="Proteomes" id="UP000636579">
    <property type="component" value="Unassembled WGS sequence"/>
</dbReference>
<evidence type="ECO:0000313" key="3">
    <source>
        <dbReference type="Proteomes" id="UP000636579"/>
    </source>
</evidence>